<accession>A0A930LSH9</accession>
<reference evidence="1" key="1">
    <citation type="submission" date="2020-04" db="EMBL/GenBank/DDBJ databases">
        <title>Deep metagenomics examines the oral microbiome during advanced dental caries in children, revealing novel taxa and co-occurrences with host molecules.</title>
        <authorList>
            <person name="Baker J.L."/>
            <person name="Morton J.T."/>
            <person name="Dinis M."/>
            <person name="Alvarez R."/>
            <person name="Tran N.C."/>
            <person name="Knight R."/>
            <person name="Edlund A."/>
        </authorList>
    </citation>
    <scope>NUCLEOTIDE SEQUENCE</scope>
    <source>
        <strain evidence="1">JCVI_47_bin.3</strain>
    </source>
</reference>
<dbReference type="Proteomes" id="UP000785653">
    <property type="component" value="Unassembled WGS sequence"/>
</dbReference>
<comment type="caution">
    <text evidence="1">The sequence shown here is derived from an EMBL/GenBank/DDBJ whole genome shotgun (WGS) entry which is preliminary data.</text>
</comment>
<gene>
    <name evidence="1" type="ORF">HXO65_00085</name>
</gene>
<evidence type="ECO:0000313" key="2">
    <source>
        <dbReference type="Proteomes" id="UP000785653"/>
    </source>
</evidence>
<name>A0A930LSH9_9MICC</name>
<proteinExistence type="predicted"/>
<evidence type="ECO:0000313" key="1">
    <source>
        <dbReference type="EMBL" id="MBF1672603.1"/>
    </source>
</evidence>
<sequence length="66" mass="7081">MTEPLYDVEKFKKHCLALVDMTPPAVSARHLTHDTGSALIEALLFAVGAVEGNSEAASRGIDPIFK</sequence>
<organism evidence="1 2">
    <name type="scientific">Rothia mucilaginosa</name>
    <dbReference type="NCBI Taxonomy" id="43675"/>
    <lineage>
        <taxon>Bacteria</taxon>
        <taxon>Bacillati</taxon>
        <taxon>Actinomycetota</taxon>
        <taxon>Actinomycetes</taxon>
        <taxon>Micrococcales</taxon>
        <taxon>Micrococcaceae</taxon>
        <taxon>Rothia</taxon>
    </lineage>
</organism>
<dbReference type="EMBL" id="JABZXS010000001">
    <property type="protein sequence ID" value="MBF1672603.1"/>
    <property type="molecule type" value="Genomic_DNA"/>
</dbReference>
<dbReference type="AlphaFoldDB" id="A0A930LSH9"/>
<protein>
    <submittedName>
        <fullName evidence="1">Uncharacterized protein</fullName>
    </submittedName>
</protein>